<feature type="domain" description="CRAL-TRIO" evidence="2">
    <location>
        <begin position="220"/>
        <end position="361"/>
    </location>
</feature>
<evidence type="ECO:0000259" key="1">
    <source>
        <dbReference type="PROSITE" id="PS50106"/>
    </source>
</evidence>
<dbReference type="InterPro" id="IPR036273">
    <property type="entry name" value="CRAL/TRIO_N_dom_sf"/>
</dbReference>
<organism evidence="3">
    <name type="scientific">Odontella aurita</name>
    <dbReference type="NCBI Taxonomy" id="265563"/>
    <lineage>
        <taxon>Eukaryota</taxon>
        <taxon>Sar</taxon>
        <taxon>Stramenopiles</taxon>
        <taxon>Ochrophyta</taxon>
        <taxon>Bacillariophyta</taxon>
        <taxon>Mediophyceae</taxon>
        <taxon>Biddulphiophycidae</taxon>
        <taxon>Eupodiscales</taxon>
        <taxon>Odontellaceae</taxon>
        <taxon>Odontella</taxon>
    </lineage>
</organism>
<dbReference type="CDD" id="cd00170">
    <property type="entry name" value="SEC14"/>
    <property type="match status" value="1"/>
</dbReference>
<dbReference type="PANTHER" id="PTHR46277:SF3">
    <property type="entry name" value="BINDING PROTEIN, PUTATIVE-RELATED"/>
    <property type="match status" value="1"/>
</dbReference>
<evidence type="ECO:0000259" key="2">
    <source>
        <dbReference type="PROSITE" id="PS50191"/>
    </source>
</evidence>
<dbReference type="InterPro" id="IPR036865">
    <property type="entry name" value="CRAL-TRIO_dom_sf"/>
</dbReference>
<protein>
    <recommendedName>
        <fullName evidence="4">CRAL-TRIO domain-containing protein</fullName>
    </recommendedName>
</protein>
<dbReference type="AlphaFoldDB" id="A0A7S4JA40"/>
<dbReference type="Gene3D" id="3.40.525.10">
    <property type="entry name" value="CRAL-TRIO lipid binding domain"/>
    <property type="match status" value="1"/>
</dbReference>
<sequence length="373" mass="41124">MAPSPLFVSTSGEKPALLSISFASDPAGSLGTQLMNHDKGSPGEMFTPGYASVGRLLEGETVARKCGVKVGDVLVAVNGEGFRRFKPEHKDEDLDDLTSHMDGMGLKDLDEKARVIAGKKDGEHYTALLGKIKAVKKAADPENPLLLSLERYDWDSRVNSWPRFLVAREGDVPAAMQMIQQHETWRQSHFPVDLTNKGLQDVLKAKAVAEIDVEHEGLPPTVYVSFSKLQALESDHSPQDVVNAFVIFTEELLSRAANPRQPKTSQFIDLTGVSISSGLRVDILKKVYAAFEPNYPETLHKMVMFPVSRVVKLTASGLLSFVNENTKKKFVITDDLDVVCSELGWDKKEVEACGGVTDFMHKHEKHGSTMIFD</sequence>
<dbReference type="SUPFAM" id="SSF46938">
    <property type="entry name" value="CRAL/TRIO N-terminal domain"/>
    <property type="match status" value="1"/>
</dbReference>
<accession>A0A7S4JA40</accession>
<name>A0A7S4JA40_9STRA</name>
<dbReference type="InterPro" id="IPR001478">
    <property type="entry name" value="PDZ"/>
</dbReference>
<dbReference type="PROSITE" id="PS50106">
    <property type="entry name" value="PDZ"/>
    <property type="match status" value="1"/>
</dbReference>
<evidence type="ECO:0000313" key="3">
    <source>
        <dbReference type="EMBL" id="CAE2257163.1"/>
    </source>
</evidence>
<feature type="domain" description="PDZ" evidence="1">
    <location>
        <begin position="19"/>
        <end position="83"/>
    </location>
</feature>
<reference evidence="3" key="1">
    <citation type="submission" date="2021-01" db="EMBL/GenBank/DDBJ databases">
        <authorList>
            <person name="Corre E."/>
            <person name="Pelletier E."/>
            <person name="Niang G."/>
            <person name="Scheremetjew M."/>
            <person name="Finn R."/>
            <person name="Kale V."/>
            <person name="Holt S."/>
            <person name="Cochrane G."/>
            <person name="Meng A."/>
            <person name="Brown T."/>
            <person name="Cohen L."/>
        </authorList>
    </citation>
    <scope>NUCLEOTIDE SEQUENCE</scope>
    <source>
        <strain evidence="3">Isolate 1302-5</strain>
    </source>
</reference>
<proteinExistence type="predicted"/>
<dbReference type="InterPro" id="IPR001251">
    <property type="entry name" value="CRAL-TRIO_dom"/>
</dbReference>
<dbReference type="PROSITE" id="PS50191">
    <property type="entry name" value="CRAL_TRIO"/>
    <property type="match status" value="1"/>
</dbReference>
<evidence type="ECO:0008006" key="4">
    <source>
        <dbReference type="Google" id="ProtNLM"/>
    </source>
</evidence>
<dbReference type="PANTHER" id="PTHR46277">
    <property type="entry name" value="OS03G0850700 PROTEIN"/>
    <property type="match status" value="1"/>
</dbReference>
<gene>
    <name evidence="3" type="ORF">OAUR00152_LOCUS24727</name>
</gene>
<dbReference type="SUPFAM" id="SSF52087">
    <property type="entry name" value="CRAL/TRIO domain"/>
    <property type="match status" value="1"/>
</dbReference>
<dbReference type="EMBL" id="HBKQ01035967">
    <property type="protein sequence ID" value="CAE2257163.1"/>
    <property type="molecule type" value="Transcribed_RNA"/>
</dbReference>
<dbReference type="Pfam" id="PF00650">
    <property type="entry name" value="CRAL_TRIO"/>
    <property type="match status" value="1"/>
</dbReference>